<dbReference type="Proteomes" id="UP001597119">
    <property type="component" value="Unassembled WGS sequence"/>
</dbReference>
<comment type="pathway">
    <text evidence="6">Cofactor biosynthesis; coenzyme A biosynthesis.</text>
</comment>
<keyword evidence="1 6" id="KW-0808">Transferase</keyword>
<protein>
    <recommendedName>
        <fullName evidence="6">GTP-dependent dephospho-CoA kinase</fullName>
        <ecNumber evidence="6">2.7.1.237</ecNumber>
    </recommendedName>
    <alternativeName>
        <fullName evidence="6">Dephospho-coenzyme A kinase</fullName>
        <shortName evidence="6">DPCK</shortName>
    </alternativeName>
</protein>
<dbReference type="RefSeq" id="WP_247376719.1">
    <property type="nucleotide sequence ID" value="NZ_JALLGV010000003.1"/>
</dbReference>
<keyword evidence="4 6" id="KW-0173">Coenzyme A biosynthesis</keyword>
<keyword evidence="5 6" id="KW-0342">GTP-binding</keyword>
<proteinExistence type="inferred from homology"/>
<comment type="caution">
    <text evidence="7">The sequence shown here is derived from an EMBL/GenBank/DDBJ whole genome shotgun (WGS) entry which is preliminary data.</text>
</comment>
<evidence type="ECO:0000256" key="6">
    <source>
        <dbReference type="HAMAP-Rule" id="MF_00590"/>
    </source>
</evidence>
<sequence>MTDDHSSADGDETAVVVELQAALRSELKEPVGPIYTDTEALLADAAEPLVAVGDIVTYHLMQADRTPDVALVDGRTKRSAVDDHIQNAIDSDAFDRERHVSNPAATLSEPLVTALRAALDGTADGTSTVIVVDGEEDLAALPAVVAAPTGASVVYGQPDEGMVLVTCTGESVERMRDLLGRMDGDADRLWSLLGVAD</sequence>
<comment type="similarity">
    <text evidence="6">Belongs to the GTP-dependent DPCK family.</text>
</comment>
<feature type="binding site" evidence="6">
    <location>
        <position position="159"/>
    </location>
    <ligand>
        <name>GTP</name>
        <dbReference type="ChEBI" id="CHEBI:37565"/>
    </ligand>
</feature>
<evidence type="ECO:0000256" key="1">
    <source>
        <dbReference type="ARBA" id="ARBA00022679"/>
    </source>
</evidence>
<dbReference type="InterPro" id="IPR007164">
    <property type="entry name" value="GTP-dep_dephospho-CoA_kin"/>
</dbReference>
<comment type="function">
    <text evidence="6">Catalyzes the GTP-dependent phosphorylation of the 3'-hydroxyl group of dephosphocoenzyme A to form coenzyme A (CoA).</text>
</comment>
<evidence type="ECO:0000256" key="3">
    <source>
        <dbReference type="ARBA" id="ARBA00022777"/>
    </source>
</evidence>
<dbReference type="PANTHER" id="PTHR40732:SF1">
    <property type="entry name" value="GTP-DEPENDENT DEPHOSPHO-COA KINASE"/>
    <property type="match status" value="1"/>
</dbReference>
<dbReference type="GO" id="GO:0015937">
    <property type="term" value="P:coenzyme A biosynthetic process"/>
    <property type="evidence" value="ECO:0007669"/>
    <property type="project" value="UniProtKB-UniRule"/>
</dbReference>
<accession>A0ABD6C801</accession>
<dbReference type="Pfam" id="PF04019">
    <property type="entry name" value="DUF359"/>
    <property type="match status" value="1"/>
</dbReference>
<dbReference type="GO" id="GO:0005525">
    <property type="term" value="F:GTP binding"/>
    <property type="evidence" value="ECO:0007669"/>
    <property type="project" value="UniProtKB-UniRule"/>
</dbReference>
<name>A0ABD6C801_9EURY</name>
<evidence type="ECO:0000313" key="7">
    <source>
        <dbReference type="EMBL" id="MFD1585997.1"/>
    </source>
</evidence>
<feature type="binding site" evidence="6">
    <location>
        <position position="56"/>
    </location>
    <ligand>
        <name>GTP</name>
        <dbReference type="ChEBI" id="CHEBI:37565"/>
    </ligand>
</feature>
<comment type="caution">
    <text evidence="6">Lacks conserved residue(s) required for the propagation of feature annotation.</text>
</comment>
<dbReference type="HAMAP" id="MF_00590">
    <property type="entry name" value="Dephospho_CoA_kinase_GTP_dep"/>
    <property type="match status" value="1"/>
</dbReference>
<dbReference type="PIRSF" id="PIRSF006533">
    <property type="entry name" value="UCP006533"/>
    <property type="match status" value="1"/>
</dbReference>
<dbReference type="EMBL" id="JBHUDJ010000001">
    <property type="protein sequence ID" value="MFD1585997.1"/>
    <property type="molecule type" value="Genomic_DNA"/>
</dbReference>
<keyword evidence="2 6" id="KW-0547">Nucleotide-binding</keyword>
<comment type="catalytic activity">
    <reaction evidence="6">
        <text>3'-dephospho-CoA + GTP = GDP + CoA + H(+)</text>
        <dbReference type="Rhea" id="RHEA:61156"/>
        <dbReference type="ChEBI" id="CHEBI:15378"/>
        <dbReference type="ChEBI" id="CHEBI:37565"/>
        <dbReference type="ChEBI" id="CHEBI:57287"/>
        <dbReference type="ChEBI" id="CHEBI:57328"/>
        <dbReference type="ChEBI" id="CHEBI:58189"/>
        <dbReference type="EC" id="2.7.1.237"/>
    </reaction>
</comment>
<feature type="binding site" evidence="6">
    <location>
        <position position="136"/>
    </location>
    <ligand>
        <name>GTP</name>
        <dbReference type="ChEBI" id="CHEBI:37565"/>
    </ligand>
</feature>
<evidence type="ECO:0000256" key="2">
    <source>
        <dbReference type="ARBA" id="ARBA00022741"/>
    </source>
</evidence>
<dbReference type="GO" id="GO:0016301">
    <property type="term" value="F:kinase activity"/>
    <property type="evidence" value="ECO:0007669"/>
    <property type="project" value="UniProtKB-UniRule"/>
</dbReference>
<gene>
    <name evidence="7" type="ORF">ACFR9U_03305</name>
</gene>
<keyword evidence="8" id="KW-1185">Reference proteome</keyword>
<organism evidence="7 8">
    <name type="scientific">Halorientalis brevis</name>
    <dbReference type="NCBI Taxonomy" id="1126241"/>
    <lineage>
        <taxon>Archaea</taxon>
        <taxon>Methanobacteriati</taxon>
        <taxon>Methanobacteriota</taxon>
        <taxon>Stenosarchaea group</taxon>
        <taxon>Halobacteria</taxon>
        <taxon>Halobacteriales</taxon>
        <taxon>Haloarculaceae</taxon>
        <taxon>Halorientalis</taxon>
    </lineage>
</organism>
<evidence type="ECO:0000256" key="5">
    <source>
        <dbReference type="ARBA" id="ARBA00023134"/>
    </source>
</evidence>
<reference evidence="7 8" key="1">
    <citation type="journal article" date="2019" name="Int. J. Syst. Evol. Microbiol.">
        <title>The Global Catalogue of Microorganisms (GCM) 10K type strain sequencing project: providing services to taxonomists for standard genome sequencing and annotation.</title>
        <authorList>
            <consortium name="The Broad Institute Genomics Platform"/>
            <consortium name="The Broad Institute Genome Sequencing Center for Infectious Disease"/>
            <person name="Wu L."/>
            <person name="Ma J."/>
        </authorList>
    </citation>
    <scope>NUCLEOTIDE SEQUENCE [LARGE SCALE GENOMIC DNA]</scope>
    <source>
        <strain evidence="7 8">CGMCC 1.12125</strain>
    </source>
</reference>
<feature type="binding site" evidence="6">
    <location>
        <position position="73"/>
    </location>
    <ligand>
        <name>GTP</name>
        <dbReference type="ChEBI" id="CHEBI:37565"/>
    </ligand>
</feature>
<feature type="binding site" evidence="6">
    <location>
        <position position="54"/>
    </location>
    <ligand>
        <name>GTP</name>
        <dbReference type="ChEBI" id="CHEBI:37565"/>
    </ligand>
</feature>
<dbReference type="PANTHER" id="PTHR40732">
    <property type="entry name" value="UPF0218 PROTEIN TK1697"/>
    <property type="match status" value="1"/>
</dbReference>
<keyword evidence="3 6" id="KW-0418">Kinase</keyword>
<dbReference type="EC" id="2.7.1.237" evidence="6"/>
<dbReference type="AlphaFoldDB" id="A0ABD6C801"/>
<feature type="binding site" evidence="6">
    <location>
        <position position="55"/>
    </location>
    <ligand>
        <name>GTP</name>
        <dbReference type="ChEBI" id="CHEBI:37565"/>
    </ligand>
</feature>
<evidence type="ECO:0000256" key="4">
    <source>
        <dbReference type="ARBA" id="ARBA00022993"/>
    </source>
</evidence>
<evidence type="ECO:0000313" key="8">
    <source>
        <dbReference type="Proteomes" id="UP001597119"/>
    </source>
</evidence>